<keyword evidence="8" id="KW-1185">Reference proteome</keyword>
<comment type="caution">
    <text evidence="7">The sequence shown here is derived from an EMBL/GenBank/DDBJ whole genome shotgun (WGS) entry which is preliminary data.</text>
</comment>
<dbReference type="Pfam" id="PF04932">
    <property type="entry name" value="Wzy_C"/>
    <property type="match status" value="1"/>
</dbReference>
<evidence type="ECO:0000256" key="3">
    <source>
        <dbReference type="ARBA" id="ARBA00022989"/>
    </source>
</evidence>
<evidence type="ECO:0000313" key="8">
    <source>
        <dbReference type="Proteomes" id="UP000681315"/>
    </source>
</evidence>
<dbReference type="InterPro" id="IPR051533">
    <property type="entry name" value="WaaL-like"/>
</dbReference>
<keyword evidence="4 5" id="KW-0472">Membrane</keyword>
<dbReference type="InterPro" id="IPR007016">
    <property type="entry name" value="O-antigen_ligase-rel_domated"/>
</dbReference>
<dbReference type="RefSeq" id="WP_208231663.1">
    <property type="nucleotide sequence ID" value="NZ_JAGEVG010000001.1"/>
</dbReference>
<feature type="transmembrane region" description="Helical" evidence="5">
    <location>
        <begin position="323"/>
        <end position="345"/>
    </location>
</feature>
<sequence length="399" mass="46052">MINLTPKISTLKSIYLEKDFSFLAIAISLFLLPLSINLSTFALMVGLGLKLIQVLFLKQKFFVAKTLRVSSAIGVLFLLYVLLNCLIQNDLHYLIAIFGNEFSPWVLLILVPFILREKNQNIILSYAFFSGLIVACLYVLAMSFILRINFDRDAFQNIIDIHHTYLCMYLLFFVNFLLVRFFTKTKKNHYLKSISYLVVFSLVFLLIFILKSKVSIVIYALLVGGHLVVSFSKKNAVVYLFIVSALTLSIILFNQKLNTSYKNAMDFRLEIWDQSINSIKENLLFGNLKMQEKDLLNEKHYLNGRYDLMDSDLNSHNQYLSILLKYGIIGSIILTLYILNLIMAFNKTTPKETVKSVLGFSVIILTIFYIENILDRHHGIVFVTVFYNYYLVAVQNETN</sequence>
<feature type="transmembrane region" description="Helical" evidence="5">
    <location>
        <begin position="357"/>
        <end position="374"/>
    </location>
</feature>
<feature type="domain" description="O-antigen ligase-related" evidence="6">
    <location>
        <begin position="200"/>
        <end position="334"/>
    </location>
</feature>
<feature type="transmembrane region" description="Helical" evidence="5">
    <location>
        <begin position="194"/>
        <end position="224"/>
    </location>
</feature>
<proteinExistence type="predicted"/>
<evidence type="ECO:0000259" key="6">
    <source>
        <dbReference type="Pfam" id="PF04932"/>
    </source>
</evidence>
<keyword evidence="2 5" id="KW-0812">Transmembrane</keyword>
<comment type="subcellular location">
    <subcellularLocation>
        <location evidence="1">Membrane</location>
        <topology evidence="1">Multi-pass membrane protein</topology>
    </subcellularLocation>
</comment>
<dbReference type="Proteomes" id="UP000681315">
    <property type="component" value="Unassembled WGS sequence"/>
</dbReference>
<dbReference type="EMBL" id="JAGEVG010000001">
    <property type="protein sequence ID" value="MBO3096741.1"/>
    <property type="molecule type" value="Genomic_DNA"/>
</dbReference>
<protein>
    <submittedName>
        <fullName evidence="7">O-antigen ligase family protein</fullName>
    </submittedName>
</protein>
<dbReference type="PANTHER" id="PTHR37422">
    <property type="entry name" value="TEICHURONIC ACID BIOSYNTHESIS PROTEIN TUAE"/>
    <property type="match status" value="1"/>
</dbReference>
<evidence type="ECO:0000256" key="1">
    <source>
        <dbReference type="ARBA" id="ARBA00004141"/>
    </source>
</evidence>
<dbReference type="PANTHER" id="PTHR37422:SF13">
    <property type="entry name" value="LIPOPOLYSACCHARIDE BIOSYNTHESIS PROTEIN PA4999-RELATED"/>
    <property type="match status" value="1"/>
</dbReference>
<feature type="transmembrane region" description="Helical" evidence="5">
    <location>
        <begin position="20"/>
        <end position="49"/>
    </location>
</feature>
<feature type="transmembrane region" description="Helical" evidence="5">
    <location>
        <begin position="61"/>
        <end position="81"/>
    </location>
</feature>
<evidence type="ECO:0000256" key="5">
    <source>
        <dbReference type="SAM" id="Phobius"/>
    </source>
</evidence>
<keyword evidence="3 5" id="KW-1133">Transmembrane helix</keyword>
<feature type="transmembrane region" description="Helical" evidence="5">
    <location>
        <begin position="236"/>
        <end position="253"/>
    </location>
</feature>
<organism evidence="7 8">
    <name type="scientific">Gelidibacter pelagius</name>
    <dbReference type="NCBI Taxonomy" id="2819985"/>
    <lineage>
        <taxon>Bacteria</taxon>
        <taxon>Pseudomonadati</taxon>
        <taxon>Bacteroidota</taxon>
        <taxon>Flavobacteriia</taxon>
        <taxon>Flavobacteriales</taxon>
        <taxon>Flavobacteriaceae</taxon>
        <taxon>Gelidibacter</taxon>
    </lineage>
</organism>
<evidence type="ECO:0000313" key="7">
    <source>
        <dbReference type="EMBL" id="MBO3096741.1"/>
    </source>
</evidence>
<dbReference type="GO" id="GO:0016874">
    <property type="term" value="F:ligase activity"/>
    <property type="evidence" value="ECO:0007669"/>
    <property type="project" value="UniProtKB-KW"/>
</dbReference>
<reference evidence="7 8" key="1">
    <citation type="submission" date="2021-03" db="EMBL/GenBank/DDBJ databases">
        <title>Gelidibacter sp. nov., isolated from costal sediment.</title>
        <authorList>
            <person name="Lun K.-Y."/>
        </authorList>
    </citation>
    <scope>NUCLEOTIDE SEQUENCE [LARGE SCALE GENOMIC DNA]</scope>
    <source>
        <strain evidence="7 8">DF109</strain>
    </source>
</reference>
<feature type="transmembrane region" description="Helical" evidence="5">
    <location>
        <begin position="162"/>
        <end position="182"/>
    </location>
</feature>
<evidence type="ECO:0000256" key="2">
    <source>
        <dbReference type="ARBA" id="ARBA00022692"/>
    </source>
</evidence>
<gene>
    <name evidence="7" type="ORF">J4051_00545</name>
</gene>
<keyword evidence="7" id="KW-0436">Ligase</keyword>
<evidence type="ECO:0000256" key="4">
    <source>
        <dbReference type="ARBA" id="ARBA00023136"/>
    </source>
</evidence>
<feature type="transmembrane region" description="Helical" evidence="5">
    <location>
        <begin position="93"/>
        <end position="115"/>
    </location>
</feature>
<accession>A0ABS3SN54</accession>
<feature type="transmembrane region" description="Helical" evidence="5">
    <location>
        <begin position="127"/>
        <end position="150"/>
    </location>
</feature>
<name>A0ABS3SN54_9FLAO</name>